<feature type="region of interest" description="Disordered" evidence="1">
    <location>
        <begin position="1"/>
        <end position="124"/>
    </location>
</feature>
<dbReference type="EMBL" id="CAIIXF020000001">
    <property type="protein sequence ID" value="CAH1775013.1"/>
    <property type="molecule type" value="Genomic_DNA"/>
</dbReference>
<dbReference type="GO" id="GO:0031175">
    <property type="term" value="P:neuron projection development"/>
    <property type="evidence" value="ECO:0007669"/>
    <property type="project" value="TreeGrafter"/>
</dbReference>
<comment type="caution">
    <text evidence="2">The sequence shown here is derived from an EMBL/GenBank/DDBJ whole genome shotgun (WGS) entry which is preliminary data.</text>
</comment>
<dbReference type="GO" id="GO:0031110">
    <property type="term" value="P:regulation of microtubule polymerization or depolymerization"/>
    <property type="evidence" value="ECO:0007669"/>
    <property type="project" value="InterPro"/>
</dbReference>
<dbReference type="Proteomes" id="UP000749559">
    <property type="component" value="Unassembled WGS sequence"/>
</dbReference>
<evidence type="ECO:0000313" key="3">
    <source>
        <dbReference type="Proteomes" id="UP000749559"/>
    </source>
</evidence>
<dbReference type="InterPro" id="IPR036002">
    <property type="entry name" value="Stathmin_sf"/>
</dbReference>
<keyword evidence="3" id="KW-1185">Reference proteome</keyword>
<feature type="compositionally biased region" description="Low complexity" evidence="1">
    <location>
        <begin position="70"/>
        <end position="91"/>
    </location>
</feature>
<protein>
    <submittedName>
        <fullName evidence="2">Uncharacterized protein</fullName>
    </submittedName>
</protein>
<proteinExistence type="predicted"/>
<name>A0A8S4N1M4_OWEFU</name>
<sequence>MGCNSSKNVQVAPAMKPATWTEEPKTQSRPNSTKSIKVKSTKIEAFEASDDEGIEESVKLDKKKKKRGLNKSLASLGSNGSRGSSDRGYSATSKSSKHSTDSGFDDEAYANVITEDSDPTKVSSIEEDFGDEKELLDFGLVGQKCEQRLSAKDKSRMEEQRIMASLRDEGLIARPKSRAAGGMSFEIISDGPDPNALKRPLRLAKLERRKKKKELTAEEIAAKLEKAEKRRKEKEQEKIETIKAVTNKSDVLTALDSFEKSQKDKEEVIEKKIDSHQDKREKHLKEMRDKLKAKQAHAEKVRQRKKLAVLTPHPDSDLAREGTPIA</sequence>
<dbReference type="PROSITE" id="PS51663">
    <property type="entry name" value="STATHMIN_3"/>
    <property type="match status" value="1"/>
</dbReference>
<dbReference type="PANTHER" id="PTHR10104">
    <property type="entry name" value="STATHMIN"/>
    <property type="match status" value="1"/>
</dbReference>
<dbReference type="Pfam" id="PF00836">
    <property type="entry name" value="Stathmin"/>
    <property type="match status" value="1"/>
</dbReference>
<dbReference type="OrthoDB" id="10057469at2759"/>
<dbReference type="PRINTS" id="PR00345">
    <property type="entry name" value="STATHMIN"/>
</dbReference>
<dbReference type="GO" id="GO:0005737">
    <property type="term" value="C:cytoplasm"/>
    <property type="evidence" value="ECO:0007669"/>
    <property type="project" value="TreeGrafter"/>
</dbReference>
<dbReference type="InterPro" id="IPR000956">
    <property type="entry name" value="Stathmin_fam"/>
</dbReference>
<accession>A0A8S4N1M4</accession>
<dbReference type="PANTHER" id="PTHR10104:SF1">
    <property type="entry name" value="STATHMIN, ISOFORM D"/>
    <property type="match status" value="1"/>
</dbReference>
<reference evidence="2" key="1">
    <citation type="submission" date="2022-03" db="EMBL/GenBank/DDBJ databases">
        <authorList>
            <person name="Martin C."/>
        </authorList>
    </citation>
    <scope>NUCLEOTIDE SEQUENCE</scope>
</reference>
<dbReference type="GO" id="GO:0043005">
    <property type="term" value="C:neuron projection"/>
    <property type="evidence" value="ECO:0007669"/>
    <property type="project" value="TreeGrafter"/>
</dbReference>
<dbReference type="Gene3D" id="6.10.280.30">
    <property type="match status" value="1"/>
</dbReference>
<gene>
    <name evidence="2" type="ORF">OFUS_LOCUS2372</name>
</gene>
<feature type="compositionally biased region" description="Basic and acidic residues" evidence="1">
    <location>
        <begin position="263"/>
        <end position="301"/>
    </location>
</feature>
<dbReference type="GO" id="GO:0015631">
    <property type="term" value="F:tubulin binding"/>
    <property type="evidence" value="ECO:0007669"/>
    <property type="project" value="TreeGrafter"/>
</dbReference>
<dbReference type="AlphaFoldDB" id="A0A8S4N1M4"/>
<feature type="region of interest" description="Disordered" evidence="1">
    <location>
        <begin position="263"/>
        <end position="326"/>
    </location>
</feature>
<dbReference type="SUPFAM" id="SSF101494">
    <property type="entry name" value="Stathmin"/>
    <property type="match status" value="1"/>
</dbReference>
<dbReference type="GO" id="GO:0007019">
    <property type="term" value="P:microtubule depolymerization"/>
    <property type="evidence" value="ECO:0007669"/>
    <property type="project" value="TreeGrafter"/>
</dbReference>
<organism evidence="2 3">
    <name type="scientific">Owenia fusiformis</name>
    <name type="common">Polychaete worm</name>
    <dbReference type="NCBI Taxonomy" id="6347"/>
    <lineage>
        <taxon>Eukaryota</taxon>
        <taxon>Metazoa</taxon>
        <taxon>Spiralia</taxon>
        <taxon>Lophotrochozoa</taxon>
        <taxon>Annelida</taxon>
        <taxon>Polychaeta</taxon>
        <taxon>Sedentaria</taxon>
        <taxon>Canalipalpata</taxon>
        <taxon>Sabellida</taxon>
        <taxon>Oweniida</taxon>
        <taxon>Oweniidae</taxon>
        <taxon>Owenia</taxon>
    </lineage>
</organism>
<evidence type="ECO:0000256" key="1">
    <source>
        <dbReference type="SAM" id="MobiDB-lite"/>
    </source>
</evidence>
<evidence type="ECO:0000313" key="2">
    <source>
        <dbReference type="EMBL" id="CAH1775013.1"/>
    </source>
</evidence>